<evidence type="ECO:0000256" key="1">
    <source>
        <dbReference type="ARBA" id="ARBA00004141"/>
    </source>
</evidence>
<evidence type="ECO:0000256" key="5">
    <source>
        <dbReference type="ARBA" id="ARBA00038359"/>
    </source>
</evidence>
<evidence type="ECO:0000259" key="7">
    <source>
        <dbReference type="Pfam" id="PF20684"/>
    </source>
</evidence>
<organism evidence="8 9">
    <name type="scientific">Periconia macrospinosa</name>
    <dbReference type="NCBI Taxonomy" id="97972"/>
    <lineage>
        <taxon>Eukaryota</taxon>
        <taxon>Fungi</taxon>
        <taxon>Dikarya</taxon>
        <taxon>Ascomycota</taxon>
        <taxon>Pezizomycotina</taxon>
        <taxon>Dothideomycetes</taxon>
        <taxon>Pleosporomycetidae</taxon>
        <taxon>Pleosporales</taxon>
        <taxon>Massarineae</taxon>
        <taxon>Periconiaceae</taxon>
        <taxon>Periconia</taxon>
    </lineage>
</organism>
<keyword evidence="2 6" id="KW-0812">Transmembrane</keyword>
<dbReference type="AlphaFoldDB" id="A0A2V1D120"/>
<dbReference type="InterPro" id="IPR052337">
    <property type="entry name" value="SAT4-like"/>
</dbReference>
<feature type="transmembrane region" description="Helical" evidence="6">
    <location>
        <begin position="173"/>
        <end position="193"/>
    </location>
</feature>
<protein>
    <recommendedName>
        <fullName evidence="7">Rhodopsin domain-containing protein</fullName>
    </recommendedName>
</protein>
<dbReference type="PANTHER" id="PTHR33048:SF129">
    <property type="entry name" value="INTEGRAL MEMBRANE PROTEIN-RELATED"/>
    <property type="match status" value="1"/>
</dbReference>
<dbReference type="EMBL" id="KZ805789">
    <property type="protein sequence ID" value="PVH91747.1"/>
    <property type="molecule type" value="Genomic_DNA"/>
</dbReference>
<evidence type="ECO:0000256" key="4">
    <source>
        <dbReference type="ARBA" id="ARBA00023136"/>
    </source>
</evidence>
<feature type="transmembrane region" description="Helical" evidence="6">
    <location>
        <begin position="12"/>
        <end position="37"/>
    </location>
</feature>
<sequence>MSASGPDAGEDLTAVLVIPMTIFFALGLVTSVARIWSRIRPEWVLRWDDYTLIFGLLLVIAWHILQSINSARGYAVVGLPPVPERDFPIWVAQGMLIWWGYCVLRISMALMLLRFHDTRTWRWSLIALIVVQVCEIVVITGFNMSYCRPLSAIWHPTPDSHCMSGAVMMTHTYVSSALNILADFFLATAPLAIIARIKRPLAEKVLLAGLMTSSLCATVFAGLRLALTQNDHRIPLPTETHRLVLFALLSVLELSLLLIGCNLPCLKGPTHRVLLKWGIVKPARHAAEANATSFLDRMPHGQHFAQQLDNMSLQEWGGDQSTRNEEVGSQRNLVAKVPTEKSIA</sequence>
<comment type="similarity">
    <text evidence="5">Belongs to the SAT4 family.</text>
</comment>
<gene>
    <name evidence="8" type="ORF">DM02DRAFT_663654</name>
</gene>
<dbReference type="GO" id="GO:0016020">
    <property type="term" value="C:membrane"/>
    <property type="evidence" value="ECO:0007669"/>
    <property type="project" value="UniProtKB-SubCell"/>
</dbReference>
<evidence type="ECO:0000313" key="8">
    <source>
        <dbReference type="EMBL" id="PVH91747.1"/>
    </source>
</evidence>
<comment type="subcellular location">
    <subcellularLocation>
        <location evidence="1">Membrane</location>
        <topology evidence="1">Multi-pass membrane protein</topology>
    </subcellularLocation>
</comment>
<keyword evidence="9" id="KW-1185">Reference proteome</keyword>
<dbReference type="PANTHER" id="PTHR33048">
    <property type="entry name" value="PTH11-LIKE INTEGRAL MEMBRANE PROTEIN (AFU_ORTHOLOGUE AFUA_5G11245)"/>
    <property type="match status" value="1"/>
</dbReference>
<dbReference type="Pfam" id="PF20684">
    <property type="entry name" value="Fung_rhodopsin"/>
    <property type="match status" value="1"/>
</dbReference>
<feature type="transmembrane region" description="Helical" evidence="6">
    <location>
        <begin position="243"/>
        <end position="266"/>
    </location>
</feature>
<keyword evidence="4 6" id="KW-0472">Membrane</keyword>
<dbReference type="OrthoDB" id="5278984at2759"/>
<dbReference type="Proteomes" id="UP000244855">
    <property type="component" value="Unassembled WGS sequence"/>
</dbReference>
<evidence type="ECO:0000256" key="2">
    <source>
        <dbReference type="ARBA" id="ARBA00022692"/>
    </source>
</evidence>
<feature type="transmembrane region" description="Helical" evidence="6">
    <location>
        <begin position="125"/>
        <end position="146"/>
    </location>
</feature>
<proteinExistence type="inferred from homology"/>
<feature type="transmembrane region" description="Helical" evidence="6">
    <location>
        <begin position="89"/>
        <end position="113"/>
    </location>
</feature>
<name>A0A2V1D120_9PLEO</name>
<keyword evidence="3 6" id="KW-1133">Transmembrane helix</keyword>
<feature type="transmembrane region" description="Helical" evidence="6">
    <location>
        <begin position="49"/>
        <end position="69"/>
    </location>
</feature>
<dbReference type="InterPro" id="IPR049326">
    <property type="entry name" value="Rhodopsin_dom_fungi"/>
</dbReference>
<reference evidence="8 9" key="1">
    <citation type="journal article" date="2018" name="Sci. Rep.">
        <title>Comparative genomics provides insights into the lifestyle and reveals functional heterogeneity of dark septate endophytic fungi.</title>
        <authorList>
            <person name="Knapp D.G."/>
            <person name="Nemeth J.B."/>
            <person name="Barry K."/>
            <person name="Hainaut M."/>
            <person name="Henrissat B."/>
            <person name="Johnson J."/>
            <person name="Kuo A."/>
            <person name="Lim J.H.P."/>
            <person name="Lipzen A."/>
            <person name="Nolan M."/>
            <person name="Ohm R.A."/>
            <person name="Tamas L."/>
            <person name="Grigoriev I.V."/>
            <person name="Spatafora J.W."/>
            <person name="Nagy L.G."/>
            <person name="Kovacs G.M."/>
        </authorList>
    </citation>
    <scope>NUCLEOTIDE SEQUENCE [LARGE SCALE GENOMIC DNA]</scope>
    <source>
        <strain evidence="8 9">DSE2036</strain>
    </source>
</reference>
<evidence type="ECO:0000256" key="3">
    <source>
        <dbReference type="ARBA" id="ARBA00022989"/>
    </source>
</evidence>
<evidence type="ECO:0000256" key="6">
    <source>
        <dbReference type="SAM" id="Phobius"/>
    </source>
</evidence>
<accession>A0A2V1D120</accession>
<evidence type="ECO:0000313" key="9">
    <source>
        <dbReference type="Proteomes" id="UP000244855"/>
    </source>
</evidence>
<dbReference type="STRING" id="97972.A0A2V1D120"/>
<feature type="transmembrane region" description="Helical" evidence="6">
    <location>
        <begin position="205"/>
        <end position="223"/>
    </location>
</feature>
<feature type="domain" description="Rhodopsin" evidence="7">
    <location>
        <begin position="33"/>
        <end position="270"/>
    </location>
</feature>